<feature type="region of interest" description="Disordered" evidence="1">
    <location>
        <begin position="903"/>
        <end position="1065"/>
    </location>
</feature>
<reference evidence="2 3" key="1">
    <citation type="submission" date="2015-06" db="EMBL/GenBank/DDBJ databases">
        <title>Survival trade-offs in plant roots during colonization by closely related pathogenic and mutualistic fungi.</title>
        <authorList>
            <person name="Hacquard S."/>
            <person name="Kracher B."/>
            <person name="Hiruma K."/>
            <person name="Weinman A."/>
            <person name="Muench P."/>
            <person name="Garrido Oter R."/>
            <person name="Ver Loren van Themaat E."/>
            <person name="Dallerey J.-F."/>
            <person name="Damm U."/>
            <person name="Henrissat B."/>
            <person name="Lespinet O."/>
            <person name="Thon M."/>
            <person name="Kemen E."/>
            <person name="McHardy A.C."/>
            <person name="Schulze-Lefert P."/>
            <person name="O'Connell R.J."/>
        </authorList>
    </citation>
    <scope>NUCLEOTIDE SEQUENCE [LARGE SCALE GENOMIC DNA]</scope>
    <source>
        <strain evidence="2 3">0861</strain>
    </source>
</reference>
<sequence>MPDLEPDTCKRPGVLHGTAAPLSDALRGALYAAIEAIYAAGGSDTSVHHNAPEPDTGPHAVATNYDASLAPSCPAPNPSLEAACVRLTECLKHWESRIEDRSLHGQAAVYHFHPPSNMPDFESRVMGQSMSAADSALITRLRFLCPKVGFEVFPVVLKYTGTSRQYKAWVQQTNGHVEPASTGHNGFWKPYQHVKHSPSVFQLNSFSGPTLAETAGCHEGNVLDERNVAWERARRGLFSWQSPDEKRHFEEERRVREANPKWYQNIIPGTSGDLGHYYAPAIILVPLRTQLELVNTAEQSQPASHIWQYLLTQCNQSVESAAYFDAVQALCNFVWPKGDDMPTETRILGMQVRDRQEWIDAIDSTVMGGLIMASLVIKDSQLCNSLIVQTQTEPNVDYTWVCEKASVHGYSAAEVLYGLRRFLFKRNNFLQIAAIIDRLPAYSDSNDTAETVSELVKSTLDTLEHPVSASHGRVVVNFLKLFRDFETWSDMVKSAIASEPRRLHRHTQFMLGLLNRLLEVAIKGRLPVDEVMAFYQQYAELMGSSHPLWQVHRLVSDATKAQNAEAKAARQAWCIAEPAEELINDTSEPLPTNHTVIAALFRNLDRLGMHDQVTNLADHIVEHVAEIEPIHMAPLWLPLLMTLQDLADPETPAFRRLFEAIFERYDEAVFEDVSGRLEQDPGSIPHMAACCSHCEKLDPYFEQPNWKTLHLVRPRAVVDHIETRLREQGKPVKTVVYGKNEANLTMQLTKASLVNEKLRTAGELRRQEATRTVRRFDPARLLPFLGDKEEIIWKLGNAESQEAPENTPAKSSYSPSAGAARLSSISSLSTSDTSLDHLETPRTEPQHRPVKSEAPSSIETRLGGATPKLESHGGLGIVKAGSPSASDLTGRAGHEDIREMFGATAKKEKTPPGGSQGPLRSSGTSTKDRLKTFGLVKRTSRPTYDDASAERLRAALNKGRTPRATPGSSSSGTSLRYSSKAETSAKRTESVPSSGAPGSSRPGSVVGGFGLARSPPPPPLHKGVAGSAGPTPRPSSLAGASGRGLGAGVRKRSPPSSPSPATGVAGADYLAAVLGAERAKKRRTGSTWEVRSAAGHVVGSGTSSGKSRFDSLARDKENSRRPSLPGTTARFQPGAAGRASAASGALATRSPNVRPGTTRIPASAGAKRKTDGDDAVIDLCGGSPPFGAAKKKGTPVFDPLDDDPFGDD</sequence>
<accession>A0A166LNI3</accession>
<feature type="compositionally biased region" description="Polar residues" evidence="1">
    <location>
        <begin position="798"/>
        <end position="815"/>
    </location>
</feature>
<feature type="region of interest" description="Disordered" evidence="1">
    <location>
        <begin position="1078"/>
        <end position="1208"/>
    </location>
</feature>
<feature type="compositionally biased region" description="Low complexity" evidence="1">
    <location>
        <begin position="822"/>
        <end position="833"/>
    </location>
</feature>
<proteinExistence type="predicted"/>
<comment type="caution">
    <text evidence="2">The sequence shown here is derived from an EMBL/GenBank/DDBJ whole genome shotgun (WGS) entry which is preliminary data.</text>
</comment>
<gene>
    <name evidence="2" type="ORF">CT0861_12149</name>
</gene>
<feature type="compositionally biased region" description="Acidic residues" evidence="1">
    <location>
        <begin position="1199"/>
        <end position="1208"/>
    </location>
</feature>
<organism evidence="2 3">
    <name type="scientific">Colletotrichum tofieldiae</name>
    <dbReference type="NCBI Taxonomy" id="708197"/>
    <lineage>
        <taxon>Eukaryota</taxon>
        <taxon>Fungi</taxon>
        <taxon>Dikarya</taxon>
        <taxon>Ascomycota</taxon>
        <taxon>Pezizomycotina</taxon>
        <taxon>Sordariomycetes</taxon>
        <taxon>Hypocreomycetidae</taxon>
        <taxon>Glomerellales</taxon>
        <taxon>Glomerellaceae</taxon>
        <taxon>Colletotrichum</taxon>
        <taxon>Colletotrichum spaethianum species complex</taxon>
    </lineage>
</organism>
<name>A0A166LNI3_9PEZI</name>
<dbReference type="Proteomes" id="UP000076552">
    <property type="component" value="Unassembled WGS sequence"/>
</dbReference>
<feature type="compositionally biased region" description="Basic and acidic residues" evidence="1">
    <location>
        <begin position="1107"/>
        <end position="1120"/>
    </location>
</feature>
<feature type="compositionally biased region" description="Low complexity" evidence="1">
    <location>
        <begin position="990"/>
        <end position="1004"/>
    </location>
</feature>
<evidence type="ECO:0000313" key="2">
    <source>
        <dbReference type="EMBL" id="KZL63744.1"/>
    </source>
</evidence>
<evidence type="ECO:0000313" key="3">
    <source>
        <dbReference type="Proteomes" id="UP000076552"/>
    </source>
</evidence>
<feature type="region of interest" description="Disordered" evidence="1">
    <location>
        <begin position="798"/>
        <end position="891"/>
    </location>
</feature>
<feature type="compositionally biased region" description="Low complexity" evidence="1">
    <location>
        <begin position="968"/>
        <end position="978"/>
    </location>
</feature>
<protein>
    <submittedName>
        <fullName evidence="2">Uncharacterized protein</fullName>
    </submittedName>
</protein>
<keyword evidence="3" id="KW-1185">Reference proteome</keyword>
<feature type="compositionally biased region" description="Basic and acidic residues" evidence="1">
    <location>
        <begin position="834"/>
        <end position="851"/>
    </location>
</feature>
<feature type="compositionally biased region" description="Low complexity" evidence="1">
    <location>
        <begin position="1134"/>
        <end position="1150"/>
    </location>
</feature>
<dbReference type="EMBL" id="LFIV01000324">
    <property type="protein sequence ID" value="KZL63744.1"/>
    <property type="molecule type" value="Genomic_DNA"/>
</dbReference>
<dbReference type="AlphaFoldDB" id="A0A166LNI3"/>
<evidence type="ECO:0000256" key="1">
    <source>
        <dbReference type="SAM" id="MobiDB-lite"/>
    </source>
</evidence>